<proteinExistence type="predicted"/>
<name>A0A420WGW7_9PROT</name>
<dbReference type="AlphaFoldDB" id="A0A420WGW7"/>
<evidence type="ECO:0000256" key="1">
    <source>
        <dbReference type="SAM" id="SignalP"/>
    </source>
</evidence>
<accession>A0A420WGW7</accession>
<protein>
    <submittedName>
        <fullName evidence="2">Uncharacterized protein</fullName>
    </submittedName>
</protein>
<evidence type="ECO:0000313" key="3">
    <source>
        <dbReference type="Proteomes" id="UP000277424"/>
    </source>
</evidence>
<evidence type="ECO:0000313" key="2">
    <source>
        <dbReference type="EMBL" id="RKQ70241.1"/>
    </source>
</evidence>
<keyword evidence="1" id="KW-0732">Signal</keyword>
<comment type="caution">
    <text evidence="2">The sequence shown here is derived from an EMBL/GenBank/DDBJ whole genome shotgun (WGS) entry which is preliminary data.</text>
</comment>
<sequence>MQSGFRKVSLRLTAIAAAAIFLAVPAGDATASEKRMVTVNNESSTEVQVRMKLWQRDFTRISVGRSQQFEVPSQYQTVQVEAKSRKQGDNCWSNVQVGGTLAIVDGNQQIVCRPR</sequence>
<reference evidence="2 3" key="1">
    <citation type="submission" date="2018-10" db="EMBL/GenBank/DDBJ databases">
        <title>Comparative analysis of microorganisms from saline springs in Andes Mountain Range, Colombia.</title>
        <authorList>
            <person name="Rubin E."/>
        </authorList>
    </citation>
    <scope>NUCLEOTIDE SEQUENCE [LARGE SCALE GENOMIC DNA]</scope>
    <source>
        <strain evidence="2 3">USBA 36</strain>
    </source>
</reference>
<gene>
    <name evidence="2" type="ORF">BCL74_2184</name>
</gene>
<dbReference type="Proteomes" id="UP000277424">
    <property type="component" value="Unassembled WGS sequence"/>
</dbReference>
<dbReference type="EMBL" id="RBIG01000002">
    <property type="protein sequence ID" value="RKQ70241.1"/>
    <property type="molecule type" value="Genomic_DNA"/>
</dbReference>
<feature type="signal peptide" evidence="1">
    <location>
        <begin position="1"/>
        <end position="31"/>
    </location>
</feature>
<organism evidence="2 3">
    <name type="scientific">Oceanibaculum indicum</name>
    <dbReference type="NCBI Taxonomy" id="526216"/>
    <lineage>
        <taxon>Bacteria</taxon>
        <taxon>Pseudomonadati</taxon>
        <taxon>Pseudomonadota</taxon>
        <taxon>Alphaproteobacteria</taxon>
        <taxon>Rhodospirillales</taxon>
        <taxon>Oceanibaculaceae</taxon>
        <taxon>Oceanibaculum</taxon>
    </lineage>
</organism>
<feature type="chain" id="PRO_5019420510" evidence="1">
    <location>
        <begin position="32"/>
        <end position="115"/>
    </location>
</feature>